<dbReference type="EMBL" id="JAPEQW010000050">
    <property type="protein sequence ID" value="MCW8041120.1"/>
    <property type="molecule type" value="Genomic_DNA"/>
</dbReference>
<name>A0ABT3NNJ3_9GAMM</name>
<gene>
    <name evidence="1" type="ORF">OKC24_18510</name>
</gene>
<evidence type="ECO:0000313" key="1">
    <source>
        <dbReference type="EMBL" id="MCW8041120.1"/>
    </source>
</evidence>
<comment type="caution">
    <text evidence="1">The sequence shown here is derived from an EMBL/GenBank/DDBJ whole genome shotgun (WGS) entry which is preliminary data.</text>
</comment>
<organism evidence="1 2">
    <name type="scientific">Acinetobacter entericus</name>
    <dbReference type="NCBI Taxonomy" id="2989714"/>
    <lineage>
        <taxon>Bacteria</taxon>
        <taxon>Pseudomonadati</taxon>
        <taxon>Pseudomonadota</taxon>
        <taxon>Gammaproteobacteria</taxon>
        <taxon>Moraxellales</taxon>
        <taxon>Moraxellaceae</taxon>
        <taxon>Acinetobacter</taxon>
    </lineage>
</organism>
<proteinExistence type="predicted"/>
<geneLocation type="plasmid" evidence="1">
    <name>unnamed2</name>
</geneLocation>
<keyword evidence="1" id="KW-0614">Plasmid</keyword>
<protein>
    <submittedName>
        <fullName evidence="1">Uncharacterized protein</fullName>
    </submittedName>
</protein>
<reference evidence="1 2" key="1">
    <citation type="submission" date="2022-11" db="EMBL/GenBank/DDBJ databases">
        <title>Acinetobacter entericus sp. nov., isolated from the gut of the plastic-eating larvae of the Coleoptera insect Zophobas atratus.</title>
        <authorList>
            <person name="Dong X."/>
            <person name="Yang Y."/>
        </authorList>
    </citation>
    <scope>NUCLEOTIDE SEQUENCE [LARGE SCALE GENOMIC DNA]</scope>
    <source>
        <strain evidence="1 2">BIT-DXN8</strain>
        <plasmid evidence="1">unnamed2</plasmid>
    </source>
</reference>
<evidence type="ECO:0000313" key="2">
    <source>
        <dbReference type="Proteomes" id="UP001209682"/>
    </source>
</evidence>
<keyword evidence="2" id="KW-1185">Reference proteome</keyword>
<dbReference type="RefSeq" id="WP_125280414.1">
    <property type="nucleotide sequence ID" value="NZ_JAPEQW010000050.1"/>
</dbReference>
<dbReference type="Proteomes" id="UP001209682">
    <property type="component" value="Unassembled WGS sequence"/>
</dbReference>
<accession>A0ABT3NNJ3</accession>
<sequence length="107" mass="12109">MSSHTFLLTYSVSPRAIKYEDTANVIRNRIARLHGSDGLIKLANVETVFKGTIILNNLSRNDKLREAKSIIENLFKSVFDENHTINQVDIHSAILIDGLIDVLEIYI</sequence>